<dbReference type="RefSeq" id="WP_382393939.1">
    <property type="nucleotide sequence ID" value="NZ_JBHUNA010000022.1"/>
</dbReference>
<name>A0ABW5V9X5_9BACI</name>
<comment type="caution">
    <text evidence="2">The sequence shown here is derived from an EMBL/GenBank/DDBJ whole genome shotgun (WGS) entry which is preliminary data.</text>
</comment>
<keyword evidence="1" id="KW-1133">Transmembrane helix</keyword>
<evidence type="ECO:0000256" key="1">
    <source>
        <dbReference type="SAM" id="Phobius"/>
    </source>
</evidence>
<feature type="transmembrane region" description="Helical" evidence="1">
    <location>
        <begin position="57"/>
        <end position="79"/>
    </location>
</feature>
<feature type="transmembrane region" description="Helical" evidence="1">
    <location>
        <begin position="91"/>
        <end position="113"/>
    </location>
</feature>
<keyword evidence="1" id="KW-0472">Membrane</keyword>
<feature type="transmembrane region" description="Helical" evidence="1">
    <location>
        <begin position="145"/>
        <end position="164"/>
    </location>
</feature>
<evidence type="ECO:0000313" key="3">
    <source>
        <dbReference type="Proteomes" id="UP001597502"/>
    </source>
</evidence>
<evidence type="ECO:0008006" key="4">
    <source>
        <dbReference type="Google" id="ProtNLM"/>
    </source>
</evidence>
<dbReference type="EMBL" id="JBHUNA010000022">
    <property type="protein sequence ID" value="MFD2761440.1"/>
    <property type="molecule type" value="Genomic_DNA"/>
</dbReference>
<gene>
    <name evidence="2" type="ORF">ACFSUO_10730</name>
</gene>
<keyword evidence="3" id="KW-1185">Reference proteome</keyword>
<organism evidence="2 3">
    <name type="scientific">Lentibacillus juripiscarius</name>
    <dbReference type="NCBI Taxonomy" id="257446"/>
    <lineage>
        <taxon>Bacteria</taxon>
        <taxon>Bacillati</taxon>
        <taxon>Bacillota</taxon>
        <taxon>Bacilli</taxon>
        <taxon>Bacillales</taxon>
        <taxon>Bacillaceae</taxon>
        <taxon>Lentibacillus</taxon>
    </lineage>
</organism>
<proteinExistence type="predicted"/>
<dbReference type="Proteomes" id="UP001597502">
    <property type="component" value="Unassembled WGS sequence"/>
</dbReference>
<sequence>MVWELRQLTLFIHILLAITWVGGVFFVGWGVFPAVRNMTFTRQRELLLALMQWSHKLLAAAGSGVIATGLLLGTAFGPVSSWNYIWLTQYGNIWITAFIIGSLTLLWGIFVGFRQAISVCSDETLWKRADTGDKKPLFQALTRTAIFESVEVVGFITLIVLMVSL</sequence>
<keyword evidence="1" id="KW-0812">Transmembrane</keyword>
<reference evidence="3" key="1">
    <citation type="journal article" date="2019" name="Int. J. Syst. Evol. Microbiol.">
        <title>The Global Catalogue of Microorganisms (GCM) 10K type strain sequencing project: providing services to taxonomists for standard genome sequencing and annotation.</title>
        <authorList>
            <consortium name="The Broad Institute Genomics Platform"/>
            <consortium name="The Broad Institute Genome Sequencing Center for Infectious Disease"/>
            <person name="Wu L."/>
            <person name="Ma J."/>
        </authorList>
    </citation>
    <scope>NUCLEOTIDE SEQUENCE [LARGE SCALE GENOMIC DNA]</scope>
    <source>
        <strain evidence="3">TISTR 1535</strain>
    </source>
</reference>
<protein>
    <recommendedName>
        <fullName evidence="4">Copper resistance protein D domain-containing protein</fullName>
    </recommendedName>
</protein>
<feature type="transmembrane region" description="Helical" evidence="1">
    <location>
        <begin position="12"/>
        <end position="36"/>
    </location>
</feature>
<evidence type="ECO:0000313" key="2">
    <source>
        <dbReference type="EMBL" id="MFD2761440.1"/>
    </source>
</evidence>
<accession>A0ABW5V9X5</accession>